<reference evidence="8 9" key="1">
    <citation type="journal article" date="2024" name="BMC Genomics">
        <title>De novo assembly and annotation of Popillia japonica's genome with initial clues to its potential as an invasive pest.</title>
        <authorList>
            <person name="Cucini C."/>
            <person name="Boschi S."/>
            <person name="Funari R."/>
            <person name="Cardaioli E."/>
            <person name="Iannotti N."/>
            <person name="Marturano G."/>
            <person name="Paoli F."/>
            <person name="Bruttini M."/>
            <person name="Carapelli A."/>
            <person name="Frati F."/>
            <person name="Nardi F."/>
        </authorList>
    </citation>
    <scope>NUCLEOTIDE SEQUENCE [LARGE SCALE GENOMIC DNA]</scope>
    <source>
        <strain evidence="8">DMR45628</strain>
    </source>
</reference>
<evidence type="ECO:0000256" key="3">
    <source>
        <dbReference type="ARBA" id="ARBA00022989"/>
    </source>
</evidence>
<feature type="domain" description="Cadherin" evidence="7">
    <location>
        <begin position="109"/>
        <end position="249"/>
    </location>
</feature>
<accession>A0AAW1M3N5</accession>
<dbReference type="InterPro" id="IPR015919">
    <property type="entry name" value="Cadherin-like_sf"/>
</dbReference>
<keyword evidence="3" id="KW-1133">Transmembrane helix</keyword>
<protein>
    <recommendedName>
        <fullName evidence="7">Cadherin domain-containing protein</fullName>
    </recommendedName>
</protein>
<evidence type="ECO:0000313" key="9">
    <source>
        <dbReference type="Proteomes" id="UP001458880"/>
    </source>
</evidence>
<evidence type="ECO:0000256" key="2">
    <source>
        <dbReference type="ARBA" id="ARBA00022692"/>
    </source>
</evidence>
<dbReference type="InterPro" id="IPR050174">
    <property type="entry name" value="Protocadherin/Cadherin-CA"/>
</dbReference>
<evidence type="ECO:0000256" key="1">
    <source>
        <dbReference type="ARBA" id="ARBA00004167"/>
    </source>
</evidence>
<dbReference type="GO" id="GO:0005509">
    <property type="term" value="F:calcium ion binding"/>
    <property type="evidence" value="ECO:0007669"/>
    <property type="project" value="UniProtKB-UniRule"/>
</dbReference>
<dbReference type="PROSITE" id="PS50268">
    <property type="entry name" value="CADHERIN_2"/>
    <property type="match status" value="1"/>
</dbReference>
<keyword evidence="9" id="KW-1185">Reference proteome</keyword>
<comment type="subcellular location">
    <subcellularLocation>
        <location evidence="1">Membrane</location>
        <topology evidence="1">Single-pass membrane protein</topology>
    </subcellularLocation>
</comment>
<evidence type="ECO:0000256" key="6">
    <source>
        <dbReference type="SAM" id="SignalP"/>
    </source>
</evidence>
<feature type="signal peptide" evidence="6">
    <location>
        <begin position="1"/>
        <end position="19"/>
    </location>
</feature>
<evidence type="ECO:0000256" key="5">
    <source>
        <dbReference type="PROSITE-ProRule" id="PRU00043"/>
    </source>
</evidence>
<dbReference type="Gene3D" id="2.60.40.60">
    <property type="entry name" value="Cadherins"/>
    <property type="match status" value="1"/>
</dbReference>
<proteinExistence type="predicted"/>
<dbReference type="SUPFAM" id="SSF49313">
    <property type="entry name" value="Cadherin-like"/>
    <property type="match status" value="1"/>
</dbReference>
<organism evidence="8 9">
    <name type="scientific">Popillia japonica</name>
    <name type="common">Japanese beetle</name>
    <dbReference type="NCBI Taxonomy" id="7064"/>
    <lineage>
        <taxon>Eukaryota</taxon>
        <taxon>Metazoa</taxon>
        <taxon>Ecdysozoa</taxon>
        <taxon>Arthropoda</taxon>
        <taxon>Hexapoda</taxon>
        <taxon>Insecta</taxon>
        <taxon>Pterygota</taxon>
        <taxon>Neoptera</taxon>
        <taxon>Endopterygota</taxon>
        <taxon>Coleoptera</taxon>
        <taxon>Polyphaga</taxon>
        <taxon>Scarabaeiformia</taxon>
        <taxon>Scarabaeidae</taxon>
        <taxon>Rutelinae</taxon>
        <taxon>Popillia</taxon>
    </lineage>
</organism>
<sequence length="840" mass="89444">MKCLVCLLVWCSLISYISSQCLPEDDGNLSETTYRFPNVPDTTRGDFYIVQVPGLSSITVTMTNEFLIANQPEDEAITFSLSEAFENYEALTTNTVSPLPLMVRVRLTCESSATSELFFSLTIDDINNNPPVFTQSEYRYKLPMPFPSNLEITQFADEIIAEDIDITNMGITFSINSDQFVISNAGTTDTLLKNHKATIVASSPLQFTETMTFEITATDWGTDPGTLSSTAYLIIEVDQENSATSPPMFDEPYHEVEYDDTADTHVASVTMSMTNGDSTECELEGEYADYFACSRIDNEVTVTLTTNLEEEDIAQGGYRVLVVAAIESETRFARTVIILQIPDPITTTTACPTEPTETTTTCEVCEVCTTPTPEECICTTTEISTTECATETTVTLTTCEPCECTTTEAVTCPDIEEILSTACPTTTTEVSSTMTTCAPCECTTSEAVTCPPIEEILSTACPTITPDSTLPVTSCEPCESSTTETVTCPSIDDILSTACPSTSTAVTCDPCVCSSTSPSVDPDDVTPCPEQCPEVCSETTPCDCTEVSTETDCSSAASTECPVCPETTPYDCPETSTGSFDCSTICTTLAPECPVSCSETTPCDCQAGSTDGLDSTACPTLPPVDCSVCPSDCSTTETLDCSAVCSTESPECSEPTPCECSESSTAPLDCPTTSPPVVCPESTPCESSTEPLDCSACTTLAPIESCSEPTPCECSESSTAPVDCSTPSPPESTPCESATEPLDCSACTTLAPIESCSEPTPCECSSEPTPCECSDSSTTVLDCSMCTTIVTECPLDCSECPTDCSDCTDEICETAPPDAWVLGQILRKLLHILQMVYLIN</sequence>
<keyword evidence="3" id="KW-0472">Membrane</keyword>
<dbReference type="PANTHER" id="PTHR24028">
    <property type="entry name" value="CADHERIN-87A"/>
    <property type="match status" value="1"/>
</dbReference>
<name>A0AAW1M3N5_POPJA</name>
<dbReference type="GO" id="GO:0005886">
    <property type="term" value="C:plasma membrane"/>
    <property type="evidence" value="ECO:0007669"/>
    <property type="project" value="TreeGrafter"/>
</dbReference>
<dbReference type="PANTHER" id="PTHR24028:SF263">
    <property type="entry name" value="CADHERIN-RELATED FAMILY MEMBER 1"/>
    <property type="match status" value="1"/>
</dbReference>
<dbReference type="Proteomes" id="UP001458880">
    <property type="component" value="Unassembled WGS sequence"/>
</dbReference>
<dbReference type="EMBL" id="JASPKY010000070">
    <property type="protein sequence ID" value="KAK9739849.1"/>
    <property type="molecule type" value="Genomic_DNA"/>
</dbReference>
<evidence type="ECO:0000313" key="8">
    <source>
        <dbReference type="EMBL" id="KAK9739849.1"/>
    </source>
</evidence>
<keyword evidence="6" id="KW-0732">Signal</keyword>
<comment type="caution">
    <text evidence="8">The sequence shown here is derived from an EMBL/GenBank/DDBJ whole genome shotgun (WGS) entry which is preliminary data.</text>
</comment>
<keyword evidence="5" id="KW-0106">Calcium</keyword>
<keyword evidence="2" id="KW-0812">Transmembrane</keyword>
<dbReference type="GO" id="GO:0007156">
    <property type="term" value="P:homophilic cell adhesion via plasma membrane adhesion molecules"/>
    <property type="evidence" value="ECO:0007669"/>
    <property type="project" value="InterPro"/>
</dbReference>
<feature type="chain" id="PRO_5043519828" description="Cadherin domain-containing protein" evidence="6">
    <location>
        <begin position="20"/>
        <end position="840"/>
    </location>
</feature>
<evidence type="ECO:0000256" key="4">
    <source>
        <dbReference type="ARBA" id="ARBA00023180"/>
    </source>
</evidence>
<dbReference type="InterPro" id="IPR002126">
    <property type="entry name" value="Cadherin-like_dom"/>
</dbReference>
<dbReference type="AlphaFoldDB" id="A0AAW1M3N5"/>
<evidence type="ECO:0000259" key="7">
    <source>
        <dbReference type="PROSITE" id="PS50268"/>
    </source>
</evidence>
<gene>
    <name evidence="8" type="ORF">QE152_g8639</name>
</gene>
<keyword evidence="4" id="KW-0325">Glycoprotein</keyword>